<dbReference type="InterPro" id="IPR016181">
    <property type="entry name" value="Acyl_CoA_acyltransferase"/>
</dbReference>
<reference evidence="2 3" key="1">
    <citation type="submission" date="2020-08" db="EMBL/GenBank/DDBJ databases">
        <title>Genomic Encyclopedia of Type Strains, Phase IV (KMG-V): Genome sequencing to study the core and pangenomes of soil and plant-associated prokaryotes.</title>
        <authorList>
            <person name="Whitman W."/>
        </authorList>
    </citation>
    <scope>NUCLEOTIDE SEQUENCE [LARGE SCALE GENOMIC DNA]</scope>
    <source>
        <strain evidence="2 3">SEMIA 4084</strain>
    </source>
</reference>
<dbReference type="PROSITE" id="PS51186">
    <property type="entry name" value="GNAT"/>
    <property type="match status" value="1"/>
</dbReference>
<protein>
    <submittedName>
        <fullName evidence="2">Ribosomal protein S18 acetylase RimI-like enzyme</fullName>
    </submittedName>
</protein>
<keyword evidence="3" id="KW-1185">Reference proteome</keyword>
<dbReference type="GO" id="GO:0016747">
    <property type="term" value="F:acyltransferase activity, transferring groups other than amino-acyl groups"/>
    <property type="evidence" value="ECO:0007669"/>
    <property type="project" value="InterPro"/>
</dbReference>
<dbReference type="AlphaFoldDB" id="A0A7W8U9F1"/>
<dbReference type="Gene3D" id="3.40.630.30">
    <property type="match status" value="1"/>
</dbReference>
<evidence type="ECO:0000313" key="2">
    <source>
        <dbReference type="EMBL" id="MBB5535261.1"/>
    </source>
</evidence>
<gene>
    <name evidence="2" type="ORF">GGD55_001955</name>
</gene>
<dbReference type="SUPFAM" id="SSF55729">
    <property type="entry name" value="Acyl-CoA N-acyltransferases (Nat)"/>
    <property type="match status" value="1"/>
</dbReference>
<dbReference type="EMBL" id="JACHBK010000004">
    <property type="protein sequence ID" value="MBB5535261.1"/>
    <property type="molecule type" value="Genomic_DNA"/>
</dbReference>
<feature type="domain" description="N-acetyltransferase" evidence="1">
    <location>
        <begin position="8"/>
        <end position="170"/>
    </location>
</feature>
<evidence type="ECO:0000313" key="3">
    <source>
        <dbReference type="Proteomes" id="UP000585507"/>
    </source>
</evidence>
<comment type="caution">
    <text evidence="2">The sequence shown here is derived from an EMBL/GenBank/DDBJ whole genome shotgun (WGS) entry which is preliminary data.</text>
</comment>
<keyword evidence="2" id="KW-0689">Ribosomal protein</keyword>
<proteinExistence type="predicted"/>
<evidence type="ECO:0000259" key="1">
    <source>
        <dbReference type="PROSITE" id="PS51186"/>
    </source>
</evidence>
<dbReference type="InterPro" id="IPR000182">
    <property type="entry name" value="GNAT_dom"/>
</dbReference>
<name>A0A7W8U9F1_9HYPH</name>
<accession>A0A7W8U9F1</accession>
<organism evidence="2 3">
    <name type="scientific">Rhizobium giardinii</name>
    <dbReference type="NCBI Taxonomy" id="56731"/>
    <lineage>
        <taxon>Bacteria</taxon>
        <taxon>Pseudomonadati</taxon>
        <taxon>Pseudomonadota</taxon>
        <taxon>Alphaproteobacteria</taxon>
        <taxon>Hyphomicrobiales</taxon>
        <taxon>Rhizobiaceae</taxon>
        <taxon>Rhizobium/Agrobacterium group</taxon>
        <taxon>Rhizobium</taxon>
    </lineage>
</organism>
<dbReference type="GO" id="GO:0005840">
    <property type="term" value="C:ribosome"/>
    <property type="evidence" value="ECO:0007669"/>
    <property type="project" value="UniProtKB-KW"/>
</dbReference>
<keyword evidence="2" id="KW-0687">Ribonucleoprotein</keyword>
<dbReference type="Proteomes" id="UP000585507">
    <property type="component" value="Unassembled WGS sequence"/>
</dbReference>
<dbReference type="Pfam" id="PF00583">
    <property type="entry name" value="Acetyltransf_1"/>
    <property type="match status" value="1"/>
</dbReference>
<dbReference type="RefSeq" id="WP_018327831.1">
    <property type="nucleotide sequence ID" value="NZ_JACHBK010000004.1"/>
</dbReference>
<dbReference type="CDD" id="cd04301">
    <property type="entry name" value="NAT_SF"/>
    <property type="match status" value="1"/>
</dbReference>
<sequence length="174" mass="18582">MTEKNTAHRWRPADAADVGVIYDIQCISHALQPEAHDVLLERLLLCPQGCFVLENGGVVSGYVLSHPWVRRAPPPIDVPLGAIPAEADAWYLHDLALLPGTRGSGAGAKISALLAEQARLAGYRTVALVSVNGSQGFWEGQGFSVCMDDALAAKLECYGGQAVYMERDLPGRGS</sequence>